<gene>
    <name evidence="1" type="ORF">BDQ94DRAFT_132096</name>
</gene>
<accession>A0A3F3QJV6</accession>
<reference evidence="1 2" key="1">
    <citation type="submission" date="2018-07" db="EMBL/GenBank/DDBJ databases">
        <title>The genomes of Aspergillus section Nigri reveals drivers in fungal speciation.</title>
        <authorList>
            <consortium name="DOE Joint Genome Institute"/>
            <person name="Vesth T.C."/>
            <person name="Nybo J."/>
            <person name="Theobald S."/>
            <person name="Brandl J."/>
            <person name="Frisvad J.C."/>
            <person name="Nielsen K.F."/>
            <person name="Lyhne E.K."/>
            <person name="Kogle M.E."/>
            <person name="Kuo A."/>
            <person name="Riley R."/>
            <person name="Clum A."/>
            <person name="Nolan M."/>
            <person name="Lipzen A."/>
            <person name="Salamov A."/>
            <person name="Henrissat B."/>
            <person name="Wiebenga A."/>
            <person name="De vries R.P."/>
            <person name="Grigoriev I.V."/>
            <person name="Mortensen U.H."/>
            <person name="Andersen M.R."/>
            <person name="Baker S.E."/>
        </authorList>
    </citation>
    <scope>NUCLEOTIDE SEQUENCE [LARGE SCALE GENOMIC DNA]</scope>
    <source>
        <strain evidence="1 2">CBS 139.54b</strain>
    </source>
</reference>
<name>A0A3F3QJV6_9EURO</name>
<dbReference type="GeneID" id="38132342"/>
<evidence type="ECO:0000313" key="2">
    <source>
        <dbReference type="Proteomes" id="UP000253729"/>
    </source>
</evidence>
<dbReference type="EMBL" id="KZ852032">
    <property type="protein sequence ID" value="RDH38966.1"/>
    <property type="molecule type" value="Genomic_DNA"/>
</dbReference>
<evidence type="ECO:0000313" key="1">
    <source>
        <dbReference type="EMBL" id="RDH38966.1"/>
    </source>
</evidence>
<sequence length="53" mass="5839">MTCSQFQAFALASPLCIYILYCRYLTTCAGAVSLLNSDNTSKKNQSINQSINK</sequence>
<dbReference type="Proteomes" id="UP000253729">
    <property type="component" value="Unassembled WGS sequence"/>
</dbReference>
<proteinExistence type="predicted"/>
<dbReference type="AlphaFoldDB" id="A0A3F3QJV6"/>
<dbReference type="RefSeq" id="XP_026631988.1">
    <property type="nucleotide sequence ID" value="XM_026763986.1"/>
</dbReference>
<keyword evidence="2" id="KW-1185">Reference proteome</keyword>
<protein>
    <submittedName>
        <fullName evidence="1">Uncharacterized protein</fullName>
    </submittedName>
</protein>
<organism evidence="1 2">
    <name type="scientific">Aspergillus welwitschiae</name>
    <dbReference type="NCBI Taxonomy" id="1341132"/>
    <lineage>
        <taxon>Eukaryota</taxon>
        <taxon>Fungi</taxon>
        <taxon>Dikarya</taxon>
        <taxon>Ascomycota</taxon>
        <taxon>Pezizomycotina</taxon>
        <taxon>Eurotiomycetes</taxon>
        <taxon>Eurotiomycetidae</taxon>
        <taxon>Eurotiales</taxon>
        <taxon>Aspergillaceae</taxon>
        <taxon>Aspergillus</taxon>
        <taxon>Aspergillus subgen. Circumdati</taxon>
    </lineage>
</organism>